<dbReference type="InterPro" id="IPR050595">
    <property type="entry name" value="Bact_response_regulator"/>
</dbReference>
<name>A0A538U9V1_UNCEI</name>
<dbReference type="GO" id="GO:0003677">
    <property type="term" value="F:DNA binding"/>
    <property type="evidence" value="ECO:0007669"/>
    <property type="project" value="UniProtKB-KW"/>
</dbReference>
<dbReference type="Proteomes" id="UP000319771">
    <property type="component" value="Unassembled WGS sequence"/>
</dbReference>
<evidence type="ECO:0000259" key="8">
    <source>
        <dbReference type="PROSITE" id="PS50110"/>
    </source>
</evidence>
<organism evidence="9 10">
    <name type="scientific">Eiseniibacteriota bacterium</name>
    <dbReference type="NCBI Taxonomy" id="2212470"/>
    <lineage>
        <taxon>Bacteria</taxon>
        <taxon>Candidatus Eiseniibacteriota</taxon>
    </lineage>
</organism>
<keyword evidence="1 6" id="KW-0597">Phosphoprotein</keyword>
<evidence type="ECO:0000256" key="5">
    <source>
        <dbReference type="ARBA" id="ARBA00023163"/>
    </source>
</evidence>
<sequence>MAKGRILVVDDEIYIVHILDFSLGMEGYEVITALDGEQALEKARSEKPDLIVLDIMMPKLDGYETCKLLKAEEGTKHIPVILLSAKGRNVDQKIGFEVGADDYITKPFSPRKLVERINAILGQNSSHASPPADPRLVGRTPRPVALRARPSPCRLRACPSRRSPCRSRCVAPSPIASPSRSPNASAWASRCRRPSAAARAAGSWSS</sequence>
<dbReference type="InterPro" id="IPR011006">
    <property type="entry name" value="CheY-like_superfamily"/>
</dbReference>
<evidence type="ECO:0000256" key="4">
    <source>
        <dbReference type="ARBA" id="ARBA00023125"/>
    </source>
</evidence>
<gene>
    <name evidence="9" type="ORF">E6K81_06700</name>
</gene>
<comment type="caution">
    <text evidence="9">The sequence shown here is derived from an EMBL/GenBank/DDBJ whole genome shotgun (WGS) entry which is preliminary data.</text>
</comment>
<feature type="modified residue" description="4-aspartylphosphate" evidence="6">
    <location>
        <position position="54"/>
    </location>
</feature>
<evidence type="ECO:0000256" key="2">
    <source>
        <dbReference type="ARBA" id="ARBA00023012"/>
    </source>
</evidence>
<dbReference type="SMART" id="SM00448">
    <property type="entry name" value="REC"/>
    <property type="match status" value="1"/>
</dbReference>
<dbReference type="PANTHER" id="PTHR44591:SF3">
    <property type="entry name" value="RESPONSE REGULATORY DOMAIN-CONTAINING PROTEIN"/>
    <property type="match status" value="1"/>
</dbReference>
<dbReference type="GO" id="GO:0000160">
    <property type="term" value="P:phosphorelay signal transduction system"/>
    <property type="evidence" value="ECO:0007669"/>
    <property type="project" value="UniProtKB-KW"/>
</dbReference>
<evidence type="ECO:0000256" key="6">
    <source>
        <dbReference type="PROSITE-ProRule" id="PRU00169"/>
    </source>
</evidence>
<evidence type="ECO:0000256" key="7">
    <source>
        <dbReference type="SAM" id="MobiDB-lite"/>
    </source>
</evidence>
<dbReference type="Pfam" id="PF00072">
    <property type="entry name" value="Response_reg"/>
    <property type="match status" value="1"/>
</dbReference>
<keyword evidence="5" id="KW-0804">Transcription</keyword>
<accession>A0A538U9V1</accession>
<keyword evidence="2" id="KW-0902">Two-component regulatory system</keyword>
<protein>
    <submittedName>
        <fullName evidence="9">Response regulator</fullName>
    </submittedName>
</protein>
<keyword evidence="3" id="KW-0805">Transcription regulation</keyword>
<evidence type="ECO:0000313" key="10">
    <source>
        <dbReference type="Proteomes" id="UP000319771"/>
    </source>
</evidence>
<reference evidence="9 10" key="1">
    <citation type="journal article" date="2019" name="Nat. Microbiol.">
        <title>Mediterranean grassland soil C-N compound turnover is dependent on rainfall and depth, and is mediated by genomically divergent microorganisms.</title>
        <authorList>
            <person name="Diamond S."/>
            <person name="Andeer P.F."/>
            <person name="Li Z."/>
            <person name="Crits-Christoph A."/>
            <person name="Burstein D."/>
            <person name="Anantharaman K."/>
            <person name="Lane K.R."/>
            <person name="Thomas B.C."/>
            <person name="Pan C."/>
            <person name="Northen T.R."/>
            <person name="Banfield J.F."/>
        </authorList>
    </citation>
    <scope>NUCLEOTIDE SEQUENCE [LARGE SCALE GENOMIC DNA]</scope>
    <source>
        <strain evidence="9">WS_11</strain>
    </source>
</reference>
<evidence type="ECO:0000256" key="3">
    <source>
        <dbReference type="ARBA" id="ARBA00023015"/>
    </source>
</evidence>
<dbReference type="SUPFAM" id="SSF52172">
    <property type="entry name" value="CheY-like"/>
    <property type="match status" value="1"/>
</dbReference>
<evidence type="ECO:0000313" key="9">
    <source>
        <dbReference type="EMBL" id="TMQ72692.1"/>
    </source>
</evidence>
<dbReference type="FunFam" id="3.40.50.2300:FF:000001">
    <property type="entry name" value="DNA-binding response regulator PhoB"/>
    <property type="match status" value="1"/>
</dbReference>
<dbReference type="AlphaFoldDB" id="A0A538U9V1"/>
<feature type="region of interest" description="Disordered" evidence="7">
    <location>
        <begin position="160"/>
        <end position="189"/>
    </location>
</feature>
<keyword evidence="4" id="KW-0238">DNA-binding</keyword>
<evidence type="ECO:0000256" key="1">
    <source>
        <dbReference type="ARBA" id="ARBA00022553"/>
    </source>
</evidence>
<dbReference type="PANTHER" id="PTHR44591">
    <property type="entry name" value="STRESS RESPONSE REGULATOR PROTEIN 1"/>
    <property type="match status" value="1"/>
</dbReference>
<dbReference type="InterPro" id="IPR001789">
    <property type="entry name" value="Sig_transdc_resp-reg_receiver"/>
</dbReference>
<dbReference type="PROSITE" id="PS50110">
    <property type="entry name" value="RESPONSE_REGULATORY"/>
    <property type="match status" value="1"/>
</dbReference>
<proteinExistence type="predicted"/>
<dbReference type="EMBL" id="VBPB01000097">
    <property type="protein sequence ID" value="TMQ72692.1"/>
    <property type="molecule type" value="Genomic_DNA"/>
</dbReference>
<dbReference type="Gene3D" id="3.40.50.2300">
    <property type="match status" value="1"/>
</dbReference>
<feature type="domain" description="Response regulatory" evidence="8">
    <location>
        <begin position="5"/>
        <end position="121"/>
    </location>
</feature>